<feature type="signal peptide" evidence="12">
    <location>
        <begin position="1"/>
        <end position="16"/>
    </location>
</feature>
<keyword evidence="15" id="KW-1185">Reference proteome</keyword>
<dbReference type="InterPro" id="IPR005829">
    <property type="entry name" value="Sugar_transporter_CS"/>
</dbReference>
<dbReference type="SUPFAM" id="SSF103473">
    <property type="entry name" value="MFS general substrate transporter"/>
    <property type="match status" value="1"/>
</dbReference>
<dbReference type="GO" id="GO:0005351">
    <property type="term" value="F:carbohydrate:proton symporter activity"/>
    <property type="evidence" value="ECO:0007669"/>
    <property type="project" value="TreeGrafter"/>
</dbReference>
<feature type="domain" description="Major facilitator superfamily (MFS) profile" evidence="13">
    <location>
        <begin position="147"/>
        <end position="585"/>
    </location>
</feature>
<feature type="transmembrane region" description="Helical" evidence="11">
    <location>
        <begin position="141"/>
        <end position="163"/>
    </location>
</feature>
<dbReference type="CDD" id="cd17315">
    <property type="entry name" value="MFS_GLUT_like"/>
    <property type="match status" value="1"/>
</dbReference>
<feature type="transmembrane region" description="Helical" evidence="11">
    <location>
        <begin position="273"/>
        <end position="294"/>
    </location>
</feature>
<dbReference type="Proteomes" id="UP000747399">
    <property type="component" value="Unassembled WGS sequence"/>
</dbReference>
<comment type="caution">
    <text evidence="14">The sequence shown here is derived from an EMBL/GenBank/DDBJ whole genome shotgun (WGS) entry which is preliminary data.</text>
</comment>
<evidence type="ECO:0000256" key="2">
    <source>
        <dbReference type="ARBA" id="ARBA00010992"/>
    </source>
</evidence>
<dbReference type="GO" id="GO:0005886">
    <property type="term" value="C:plasma membrane"/>
    <property type="evidence" value="ECO:0007669"/>
    <property type="project" value="UniProtKB-SubCell"/>
</dbReference>
<dbReference type="InterPro" id="IPR020846">
    <property type="entry name" value="MFS_dom"/>
</dbReference>
<proteinExistence type="inferred from homology"/>
<evidence type="ECO:0000259" key="13">
    <source>
        <dbReference type="PROSITE" id="PS50850"/>
    </source>
</evidence>
<evidence type="ECO:0000256" key="5">
    <source>
        <dbReference type="ARBA" id="ARBA00022597"/>
    </source>
</evidence>
<evidence type="ECO:0000256" key="6">
    <source>
        <dbReference type="ARBA" id="ARBA00022692"/>
    </source>
</evidence>
<dbReference type="PROSITE" id="PS00217">
    <property type="entry name" value="SUGAR_TRANSPORT_2"/>
    <property type="match status" value="1"/>
</dbReference>
<dbReference type="PROSITE" id="PS00216">
    <property type="entry name" value="SUGAR_TRANSPORT_1"/>
    <property type="match status" value="2"/>
</dbReference>
<evidence type="ECO:0000256" key="7">
    <source>
        <dbReference type="ARBA" id="ARBA00022989"/>
    </source>
</evidence>
<reference evidence="14" key="1">
    <citation type="journal article" date="2021" name="Proc. Natl. Acad. Sci. U.S.A.">
        <title>Three genomes in the algal genus Volvox reveal the fate of a haploid sex-determining region after a transition to homothallism.</title>
        <authorList>
            <person name="Yamamoto K."/>
            <person name="Hamaji T."/>
            <person name="Kawai-Toyooka H."/>
            <person name="Matsuzaki R."/>
            <person name="Takahashi F."/>
            <person name="Nishimura Y."/>
            <person name="Kawachi M."/>
            <person name="Noguchi H."/>
            <person name="Minakuchi Y."/>
            <person name="Umen J.G."/>
            <person name="Toyoda A."/>
            <person name="Nozaki H."/>
        </authorList>
    </citation>
    <scope>NUCLEOTIDE SEQUENCE</scope>
    <source>
        <strain evidence="14">NIES-3780</strain>
    </source>
</reference>
<dbReference type="InterPro" id="IPR003663">
    <property type="entry name" value="Sugar/inositol_transpt"/>
</dbReference>
<keyword evidence="5" id="KW-0762">Sugar transport</keyword>
<dbReference type="InterPro" id="IPR036259">
    <property type="entry name" value="MFS_trans_sf"/>
</dbReference>
<evidence type="ECO:0000256" key="8">
    <source>
        <dbReference type="ARBA" id="ARBA00023136"/>
    </source>
</evidence>
<comment type="similarity">
    <text evidence="2 9">Belongs to the major facilitator superfamily. Sugar transporter (TC 2.A.1.1) family.</text>
</comment>
<comment type="subcellular location">
    <subcellularLocation>
        <location evidence="1">Cell membrane</location>
        <topology evidence="1">Multi-pass membrane protein</topology>
    </subcellularLocation>
</comment>
<keyword evidence="4" id="KW-1003">Cell membrane</keyword>
<gene>
    <name evidence="14" type="ORF">Vafri_7664</name>
</gene>
<evidence type="ECO:0000313" key="15">
    <source>
        <dbReference type="Proteomes" id="UP000747399"/>
    </source>
</evidence>
<keyword evidence="8 11" id="KW-0472">Membrane</keyword>
<feature type="transmembrane region" description="Helical" evidence="11">
    <location>
        <begin position="300"/>
        <end position="321"/>
    </location>
</feature>
<feature type="transmembrane region" description="Helical" evidence="11">
    <location>
        <begin position="557"/>
        <end position="577"/>
    </location>
</feature>
<keyword evidence="12" id="KW-0732">Signal</keyword>
<dbReference type="Pfam" id="PF00083">
    <property type="entry name" value="Sugar_tr"/>
    <property type="match status" value="1"/>
</dbReference>
<dbReference type="InterPro" id="IPR050360">
    <property type="entry name" value="MFS_Sugar_Transporters"/>
</dbReference>
<feature type="region of interest" description="Disordered" evidence="10">
    <location>
        <begin position="65"/>
        <end position="94"/>
    </location>
</feature>
<evidence type="ECO:0000256" key="12">
    <source>
        <dbReference type="SAM" id="SignalP"/>
    </source>
</evidence>
<feature type="transmembrane region" description="Helical" evidence="11">
    <location>
        <begin position="183"/>
        <end position="202"/>
    </location>
</feature>
<dbReference type="PANTHER" id="PTHR48022">
    <property type="entry name" value="PLASTIDIC GLUCOSE TRANSPORTER 4"/>
    <property type="match status" value="1"/>
</dbReference>
<keyword evidence="6 11" id="KW-0812">Transmembrane</keyword>
<evidence type="ECO:0000256" key="3">
    <source>
        <dbReference type="ARBA" id="ARBA00022448"/>
    </source>
</evidence>
<organism evidence="14 15">
    <name type="scientific">Volvox africanus</name>
    <dbReference type="NCBI Taxonomy" id="51714"/>
    <lineage>
        <taxon>Eukaryota</taxon>
        <taxon>Viridiplantae</taxon>
        <taxon>Chlorophyta</taxon>
        <taxon>core chlorophytes</taxon>
        <taxon>Chlorophyceae</taxon>
        <taxon>CS clade</taxon>
        <taxon>Chlamydomonadales</taxon>
        <taxon>Volvocaceae</taxon>
        <taxon>Volvox</taxon>
    </lineage>
</organism>
<keyword evidence="7 11" id="KW-1133">Transmembrane helix</keyword>
<keyword evidence="3 9" id="KW-0813">Transport</keyword>
<dbReference type="EMBL" id="BNCO01000011">
    <property type="protein sequence ID" value="GIL51725.1"/>
    <property type="molecule type" value="Genomic_DNA"/>
</dbReference>
<evidence type="ECO:0000256" key="10">
    <source>
        <dbReference type="SAM" id="MobiDB-lite"/>
    </source>
</evidence>
<feature type="transmembrane region" description="Helical" evidence="11">
    <location>
        <begin position="400"/>
        <end position="423"/>
    </location>
</feature>
<dbReference type="PROSITE" id="PS50850">
    <property type="entry name" value="MFS"/>
    <property type="match status" value="1"/>
</dbReference>
<sequence length="603" mass="61017">MRLLFIRSVSFGLSVASTLETRSVFAASTLAEYQFSAGRPVAKMHATAAGGAKMLRKVAASRRMLHAGKRPSSSSSGFGPRLHPFLHRRDNSSTASRVKTFSAAAGKDGGSSIPGDSGASDLPIAPASASASPAPGNMGPFAPVLLAVAVACAGSFAFGFNLSVINGPLETIAAELGIAGNKALMGLIVSSTLAGAALGSLAGGGVADSLGRRVSFLLAAAPMVAGPLISAAATDISTMAAGRFLTGAAIGLSSALVPTYISEVAPTRIRGTLSTLNQLSICLGILAALLINVVLPAAAWRTMFTAAALPAALLGLGMLLGPESPRWLASRHRDQEAELAARRLWGPRGPAELDSSRPAAAATANTGRAAAADVGSHPPGIAVAQHGGLAMLSGPAARPLLIGVMLFAFQQFAGINALVYFSSSVFRQAGVTSDALASAAVGATNVIGTVIAAGLMDRAGRKQLLTNSFLGQAATMFAMAAGFSLPVLQPYAGTIAVVGTLGYILSFALGAGPVPATIVPELNPLSTRGKAVSAAFVSHWVCNVMVGQTFMSAVQSYGLAPVYTFFGIMALAGALYVESQVPETKGKTLEQIEAELQTGAKMT</sequence>
<feature type="chain" id="PRO_5035324808" description="Major facilitator superfamily (MFS) profile domain-containing protein" evidence="12">
    <location>
        <begin position="17"/>
        <end position="603"/>
    </location>
</feature>
<evidence type="ECO:0000313" key="14">
    <source>
        <dbReference type="EMBL" id="GIL51725.1"/>
    </source>
</evidence>
<feature type="transmembrane region" description="Helical" evidence="11">
    <location>
        <begin position="494"/>
        <end position="519"/>
    </location>
</feature>
<dbReference type="FunFam" id="1.20.1250.20:FF:000218">
    <property type="entry name" value="facilitated trehalose transporter Tret1"/>
    <property type="match status" value="1"/>
</dbReference>
<feature type="transmembrane region" description="Helical" evidence="11">
    <location>
        <begin position="240"/>
        <end position="261"/>
    </location>
</feature>
<dbReference type="NCBIfam" id="TIGR00879">
    <property type="entry name" value="SP"/>
    <property type="match status" value="1"/>
</dbReference>
<evidence type="ECO:0000256" key="1">
    <source>
        <dbReference type="ARBA" id="ARBA00004651"/>
    </source>
</evidence>
<dbReference type="PRINTS" id="PR00171">
    <property type="entry name" value="SUGRTRNSPORT"/>
</dbReference>
<dbReference type="Gene3D" id="1.20.1250.20">
    <property type="entry name" value="MFS general substrate transporter like domains"/>
    <property type="match status" value="1"/>
</dbReference>
<accession>A0A8J4B0W3</accession>
<dbReference type="AlphaFoldDB" id="A0A8J4B0W3"/>
<evidence type="ECO:0000256" key="9">
    <source>
        <dbReference type="RuleBase" id="RU003346"/>
    </source>
</evidence>
<dbReference type="PANTHER" id="PTHR48022:SF2">
    <property type="entry name" value="PLASTIDIC GLUCOSE TRANSPORTER 4"/>
    <property type="match status" value="1"/>
</dbReference>
<name>A0A8J4B0W3_9CHLO</name>
<dbReference type="InterPro" id="IPR005828">
    <property type="entry name" value="MFS_sugar_transport-like"/>
</dbReference>
<feature type="transmembrane region" description="Helical" evidence="11">
    <location>
        <begin position="435"/>
        <end position="456"/>
    </location>
</feature>
<protein>
    <recommendedName>
        <fullName evidence="13">Major facilitator superfamily (MFS) profile domain-containing protein</fullName>
    </recommendedName>
</protein>
<evidence type="ECO:0000256" key="4">
    <source>
        <dbReference type="ARBA" id="ARBA00022475"/>
    </source>
</evidence>
<feature type="transmembrane region" description="Helical" evidence="11">
    <location>
        <begin position="214"/>
        <end position="234"/>
    </location>
</feature>
<feature type="transmembrane region" description="Helical" evidence="11">
    <location>
        <begin position="468"/>
        <end position="488"/>
    </location>
</feature>
<evidence type="ECO:0000256" key="11">
    <source>
        <dbReference type="SAM" id="Phobius"/>
    </source>
</evidence>